<dbReference type="Pfam" id="PF11877">
    <property type="entry name" value="DUF3397"/>
    <property type="match status" value="1"/>
</dbReference>
<feature type="transmembrane region" description="Helical" evidence="1">
    <location>
        <begin position="68"/>
        <end position="88"/>
    </location>
</feature>
<keyword evidence="1" id="KW-0472">Membrane</keyword>
<feature type="transmembrane region" description="Helical" evidence="1">
    <location>
        <begin position="6"/>
        <end position="25"/>
    </location>
</feature>
<organism evidence="2 3">
    <name type="scientific">Marinicrinis lubricantis</name>
    <dbReference type="NCBI Taxonomy" id="2086470"/>
    <lineage>
        <taxon>Bacteria</taxon>
        <taxon>Bacillati</taxon>
        <taxon>Bacillota</taxon>
        <taxon>Bacilli</taxon>
        <taxon>Bacillales</taxon>
        <taxon>Paenibacillaceae</taxon>
    </lineage>
</organism>
<proteinExistence type="predicted"/>
<dbReference type="Proteomes" id="UP001596250">
    <property type="component" value="Unassembled WGS sequence"/>
</dbReference>
<feature type="transmembrane region" description="Helical" evidence="1">
    <location>
        <begin position="100"/>
        <end position="122"/>
    </location>
</feature>
<accession>A0ABW1IUY7</accession>
<reference evidence="3" key="1">
    <citation type="journal article" date="2019" name="Int. J. Syst. Evol. Microbiol.">
        <title>The Global Catalogue of Microorganisms (GCM) 10K type strain sequencing project: providing services to taxonomists for standard genome sequencing and annotation.</title>
        <authorList>
            <consortium name="The Broad Institute Genomics Platform"/>
            <consortium name="The Broad Institute Genome Sequencing Center for Infectious Disease"/>
            <person name="Wu L."/>
            <person name="Ma J."/>
        </authorList>
    </citation>
    <scope>NUCLEOTIDE SEQUENCE [LARGE SCALE GENOMIC DNA]</scope>
    <source>
        <strain evidence="3">CCM 8749</strain>
    </source>
</reference>
<protein>
    <submittedName>
        <fullName evidence="2">DUF3397 domain-containing protein</fullName>
    </submittedName>
</protein>
<comment type="caution">
    <text evidence="2">The sequence shown here is derived from an EMBL/GenBank/DDBJ whole genome shotgun (WGS) entry which is preliminary data.</text>
</comment>
<dbReference type="EMBL" id="JBHSQV010000185">
    <property type="protein sequence ID" value="MFC5988811.1"/>
    <property type="molecule type" value="Genomic_DNA"/>
</dbReference>
<feature type="transmembrane region" description="Helical" evidence="1">
    <location>
        <begin position="37"/>
        <end position="56"/>
    </location>
</feature>
<keyword evidence="1" id="KW-1133">Transmembrane helix</keyword>
<keyword evidence="1" id="KW-0812">Transmembrane</keyword>
<sequence length="128" mass="14451">MEFIVNIVVFLAMFPFIPFICAWYIAKRLWNNQKKAVSLAMDVTTAFLAISVSGLYDTLIGTEIQGIYILLLFMVLAIGLVGGAQSRLKGKVNLQRIIRAVWRIGFLLLSVFYILFMLAAFIQSVRVI</sequence>
<evidence type="ECO:0000256" key="1">
    <source>
        <dbReference type="SAM" id="Phobius"/>
    </source>
</evidence>
<dbReference type="RefSeq" id="WP_379896315.1">
    <property type="nucleotide sequence ID" value="NZ_CBCSCT010000007.1"/>
</dbReference>
<keyword evidence="3" id="KW-1185">Reference proteome</keyword>
<evidence type="ECO:0000313" key="2">
    <source>
        <dbReference type="EMBL" id="MFC5988811.1"/>
    </source>
</evidence>
<dbReference type="InterPro" id="IPR024515">
    <property type="entry name" value="DUF3397"/>
</dbReference>
<gene>
    <name evidence="2" type="ORF">ACFPXP_20605</name>
</gene>
<name>A0ABW1IUY7_9BACL</name>
<evidence type="ECO:0000313" key="3">
    <source>
        <dbReference type="Proteomes" id="UP001596250"/>
    </source>
</evidence>